<feature type="region of interest" description="Disordered" evidence="1">
    <location>
        <begin position="52"/>
        <end position="81"/>
    </location>
</feature>
<reference evidence="2" key="2">
    <citation type="submission" date="2021-08" db="EMBL/GenBank/DDBJ databases">
        <authorList>
            <person name="Eriksson T."/>
        </authorList>
    </citation>
    <scope>NUCLEOTIDE SEQUENCE</scope>
    <source>
        <strain evidence="2">Stoneville</strain>
        <tissue evidence="2">Whole head</tissue>
    </source>
</reference>
<organism evidence="2 3">
    <name type="scientific">Tenebrio molitor</name>
    <name type="common">Yellow mealworm beetle</name>
    <dbReference type="NCBI Taxonomy" id="7067"/>
    <lineage>
        <taxon>Eukaryota</taxon>
        <taxon>Metazoa</taxon>
        <taxon>Ecdysozoa</taxon>
        <taxon>Arthropoda</taxon>
        <taxon>Hexapoda</taxon>
        <taxon>Insecta</taxon>
        <taxon>Pterygota</taxon>
        <taxon>Neoptera</taxon>
        <taxon>Endopterygota</taxon>
        <taxon>Coleoptera</taxon>
        <taxon>Polyphaga</taxon>
        <taxon>Cucujiformia</taxon>
        <taxon>Tenebrionidae</taxon>
        <taxon>Tenebrio</taxon>
    </lineage>
</organism>
<comment type="caution">
    <text evidence="2">The sequence shown here is derived from an EMBL/GenBank/DDBJ whole genome shotgun (WGS) entry which is preliminary data.</text>
</comment>
<proteinExistence type="predicted"/>
<evidence type="ECO:0000313" key="2">
    <source>
        <dbReference type="EMBL" id="KAH0812970.1"/>
    </source>
</evidence>
<feature type="compositionally biased region" description="Basic and acidic residues" evidence="1">
    <location>
        <begin position="64"/>
        <end position="81"/>
    </location>
</feature>
<sequence length="241" mass="27439">MRTNAFSSDESMLKFLGEISHSLVLIQSNTDRPRPPSNRHLFAVSIYNREQTRAQMNRNKKQKRTDGANKSEMRTHPGDPLCKAEDGEDVIYCVLRIADVRKWSARGRQFCNTPPARKTCAYNEPDPFAAGFASVLMYIRDVFEGVVNWHPPVQSKRAARNMSESIGGSLGERKASRRLERITLQSSYLCTWARAKLDKVKPLPHSQRIRIAEELSAQSEYFIKGGLIKCPRSGGYSYQRE</sequence>
<dbReference type="Proteomes" id="UP000719412">
    <property type="component" value="Unassembled WGS sequence"/>
</dbReference>
<accession>A0A8J6HE37</accession>
<dbReference type="AlphaFoldDB" id="A0A8J6HE37"/>
<evidence type="ECO:0000313" key="3">
    <source>
        <dbReference type="Proteomes" id="UP000719412"/>
    </source>
</evidence>
<name>A0A8J6HE37_TENMO</name>
<evidence type="ECO:0000256" key="1">
    <source>
        <dbReference type="SAM" id="MobiDB-lite"/>
    </source>
</evidence>
<reference evidence="2" key="1">
    <citation type="journal article" date="2020" name="J Insects Food Feed">
        <title>The yellow mealworm (Tenebrio molitor) genome: a resource for the emerging insects as food and feed industry.</title>
        <authorList>
            <person name="Eriksson T."/>
            <person name="Andere A."/>
            <person name="Kelstrup H."/>
            <person name="Emery V."/>
            <person name="Picard C."/>
        </authorList>
    </citation>
    <scope>NUCLEOTIDE SEQUENCE</scope>
    <source>
        <strain evidence="2">Stoneville</strain>
        <tissue evidence="2">Whole head</tissue>
    </source>
</reference>
<gene>
    <name evidence="2" type="ORF">GEV33_009821</name>
</gene>
<keyword evidence="3" id="KW-1185">Reference proteome</keyword>
<dbReference type="EMBL" id="JABDTM020025667">
    <property type="protein sequence ID" value="KAH0812970.1"/>
    <property type="molecule type" value="Genomic_DNA"/>
</dbReference>
<protein>
    <submittedName>
        <fullName evidence="2">Uncharacterized protein</fullName>
    </submittedName>
</protein>